<dbReference type="OrthoDB" id="6048664at2759"/>
<reference evidence="3 5" key="2">
    <citation type="journal article" date="2013" name="Nature">
        <title>Insights into bilaterian evolution from three spiralian genomes.</title>
        <authorList>
            <person name="Simakov O."/>
            <person name="Marletaz F."/>
            <person name="Cho S.J."/>
            <person name="Edsinger-Gonzales E."/>
            <person name="Havlak P."/>
            <person name="Hellsten U."/>
            <person name="Kuo D.H."/>
            <person name="Larsson T."/>
            <person name="Lv J."/>
            <person name="Arendt D."/>
            <person name="Savage R."/>
            <person name="Osoegawa K."/>
            <person name="de Jong P."/>
            <person name="Grimwood J."/>
            <person name="Chapman J.A."/>
            <person name="Shapiro H."/>
            <person name="Aerts A."/>
            <person name="Otillar R.P."/>
            <person name="Terry A.Y."/>
            <person name="Boore J.L."/>
            <person name="Grigoriev I.V."/>
            <person name="Lindberg D.R."/>
            <person name="Seaver E.C."/>
            <person name="Weisblat D.A."/>
            <person name="Putnam N.H."/>
            <person name="Rokhsar D.S."/>
        </authorList>
    </citation>
    <scope>NUCLEOTIDE SEQUENCE</scope>
    <source>
        <strain evidence="3 5">I ESC-2004</strain>
    </source>
</reference>
<dbReference type="EnsemblMetazoa" id="CapteT191599">
    <property type="protein sequence ID" value="CapteP191599"/>
    <property type="gene ID" value="CapteG191599"/>
</dbReference>
<accession>R7VA07</accession>
<gene>
    <name evidence="3" type="ORF">CAPTEDRAFT_191599</name>
</gene>
<name>R7VA07_CAPTE</name>
<dbReference type="EMBL" id="KB293810">
    <property type="protein sequence ID" value="ELU15352.1"/>
    <property type="molecule type" value="Genomic_DNA"/>
</dbReference>
<feature type="region of interest" description="Disordered" evidence="2">
    <location>
        <begin position="1"/>
        <end position="31"/>
    </location>
</feature>
<organism evidence="3">
    <name type="scientific">Capitella teleta</name>
    <name type="common">Polychaete worm</name>
    <dbReference type="NCBI Taxonomy" id="283909"/>
    <lineage>
        <taxon>Eukaryota</taxon>
        <taxon>Metazoa</taxon>
        <taxon>Spiralia</taxon>
        <taxon>Lophotrochozoa</taxon>
        <taxon>Annelida</taxon>
        <taxon>Polychaeta</taxon>
        <taxon>Sedentaria</taxon>
        <taxon>Scolecida</taxon>
        <taxon>Capitellidae</taxon>
        <taxon>Capitella</taxon>
    </lineage>
</organism>
<reference evidence="5" key="1">
    <citation type="submission" date="2012-12" db="EMBL/GenBank/DDBJ databases">
        <authorList>
            <person name="Hellsten U."/>
            <person name="Grimwood J."/>
            <person name="Chapman J.A."/>
            <person name="Shapiro H."/>
            <person name="Aerts A."/>
            <person name="Otillar R.P."/>
            <person name="Terry A.Y."/>
            <person name="Boore J.L."/>
            <person name="Simakov O."/>
            <person name="Marletaz F."/>
            <person name="Cho S.-J."/>
            <person name="Edsinger-Gonzales E."/>
            <person name="Havlak P."/>
            <person name="Kuo D.-H."/>
            <person name="Larsson T."/>
            <person name="Lv J."/>
            <person name="Arendt D."/>
            <person name="Savage R."/>
            <person name="Osoegawa K."/>
            <person name="de Jong P."/>
            <person name="Lindberg D.R."/>
            <person name="Seaver E.C."/>
            <person name="Weisblat D.A."/>
            <person name="Putnam N.H."/>
            <person name="Grigoriev I.V."/>
            <person name="Rokhsar D.S."/>
        </authorList>
    </citation>
    <scope>NUCLEOTIDE SEQUENCE</scope>
    <source>
        <strain evidence="5">I ESC-2004</strain>
    </source>
</reference>
<dbReference type="EMBL" id="AMQN01018037">
    <property type="status" value="NOT_ANNOTATED_CDS"/>
    <property type="molecule type" value="Genomic_DNA"/>
</dbReference>
<keyword evidence="1" id="KW-0175">Coiled coil</keyword>
<evidence type="ECO:0008006" key="6">
    <source>
        <dbReference type="Google" id="ProtNLM"/>
    </source>
</evidence>
<feature type="region of interest" description="Disordered" evidence="2">
    <location>
        <begin position="161"/>
        <end position="194"/>
    </location>
</feature>
<evidence type="ECO:0000313" key="4">
    <source>
        <dbReference type="EnsemblMetazoa" id="CapteP191599"/>
    </source>
</evidence>
<proteinExistence type="predicted"/>
<dbReference type="Proteomes" id="UP000014760">
    <property type="component" value="Unassembled WGS sequence"/>
</dbReference>
<evidence type="ECO:0000313" key="5">
    <source>
        <dbReference type="Proteomes" id="UP000014760"/>
    </source>
</evidence>
<dbReference type="HOGENOM" id="CLU_834820_0_0_1"/>
<evidence type="ECO:0000313" key="3">
    <source>
        <dbReference type="EMBL" id="ELU15352.1"/>
    </source>
</evidence>
<dbReference type="AlphaFoldDB" id="R7VA07"/>
<dbReference type="SUPFAM" id="SSF57903">
    <property type="entry name" value="FYVE/PHD zinc finger"/>
    <property type="match status" value="1"/>
</dbReference>
<dbReference type="InterPro" id="IPR011011">
    <property type="entry name" value="Znf_FYVE_PHD"/>
</dbReference>
<feature type="coiled-coil region" evidence="1">
    <location>
        <begin position="203"/>
        <end position="230"/>
    </location>
</feature>
<evidence type="ECO:0000256" key="2">
    <source>
        <dbReference type="SAM" id="MobiDB-lite"/>
    </source>
</evidence>
<feature type="region of interest" description="Disordered" evidence="2">
    <location>
        <begin position="105"/>
        <end position="124"/>
    </location>
</feature>
<keyword evidence="5" id="KW-1185">Reference proteome</keyword>
<sequence>MWHYVISSDPTRNNDPGKERLNLKPNAESESESDNECWTCVECQREFEGSSCQMLECERCFDHFCIECLEMGVGVYKYLQRDVPNTLWCCQSCCKAIRATFPPSKQAVTDPNPGRQGMETNQPDEMTPRVLAGKIEQVEEKLASMEGLLENVCRYFAEPTNKEEATSGNPKEGATSRVDMPKGAPEGRGAWGDTPVAKAGLLRTIIREESEEALKEAERAQRRRKNVRVRMLGSAMRTFGKCASGGITLSRSSGVRDIMSHRTIRVQPTAIARRKLLTGSRTRAALGRPHSKCHSSKRPSLLRSQVLSPRKVPHKLATCVSENRTLGKTHSTK</sequence>
<reference evidence="4" key="3">
    <citation type="submission" date="2015-06" db="UniProtKB">
        <authorList>
            <consortium name="EnsemblMetazoa"/>
        </authorList>
    </citation>
    <scope>IDENTIFICATION</scope>
</reference>
<protein>
    <recommendedName>
        <fullName evidence="6">PHD-type domain-containing protein</fullName>
    </recommendedName>
</protein>
<evidence type="ECO:0000256" key="1">
    <source>
        <dbReference type="SAM" id="Coils"/>
    </source>
</evidence>